<feature type="region of interest" description="Disordered" evidence="1">
    <location>
        <begin position="226"/>
        <end position="259"/>
    </location>
</feature>
<evidence type="ECO:0000313" key="2">
    <source>
        <dbReference type="Proteomes" id="UP000515123"/>
    </source>
</evidence>
<name>A0A6P5HI26_ANACO</name>
<feature type="compositionally biased region" description="Pro residues" evidence="1">
    <location>
        <begin position="98"/>
        <end position="112"/>
    </location>
</feature>
<dbReference type="Proteomes" id="UP000515123">
    <property type="component" value="Linkage group 23"/>
</dbReference>
<reference evidence="2" key="1">
    <citation type="journal article" date="2015" name="Nat. Genet.">
        <title>The pineapple genome and the evolution of CAM photosynthesis.</title>
        <authorList>
            <person name="Ming R."/>
            <person name="VanBuren R."/>
            <person name="Wai C.M."/>
            <person name="Tang H."/>
            <person name="Schatz M.C."/>
            <person name="Bowers J.E."/>
            <person name="Lyons E."/>
            <person name="Wang M.L."/>
            <person name="Chen J."/>
            <person name="Biggers E."/>
            <person name="Zhang J."/>
            <person name="Huang L."/>
            <person name="Zhang L."/>
            <person name="Miao W."/>
            <person name="Zhang J."/>
            <person name="Ye Z."/>
            <person name="Miao C."/>
            <person name="Lin Z."/>
            <person name="Wang H."/>
            <person name="Zhou H."/>
            <person name="Yim W.C."/>
            <person name="Priest H.D."/>
            <person name="Zheng C."/>
            <person name="Woodhouse M."/>
            <person name="Edger P.P."/>
            <person name="Guyot R."/>
            <person name="Guo H.B."/>
            <person name="Guo H."/>
            <person name="Zheng G."/>
            <person name="Singh R."/>
            <person name="Sharma A."/>
            <person name="Min X."/>
            <person name="Zheng Y."/>
            <person name="Lee H."/>
            <person name="Gurtowski J."/>
            <person name="Sedlazeck F.J."/>
            <person name="Harkess A."/>
            <person name="McKain M.R."/>
            <person name="Liao Z."/>
            <person name="Fang J."/>
            <person name="Liu J."/>
            <person name="Zhang X."/>
            <person name="Zhang Q."/>
            <person name="Hu W."/>
            <person name="Qin Y."/>
            <person name="Wang K."/>
            <person name="Chen L.Y."/>
            <person name="Shirley N."/>
            <person name="Lin Y.R."/>
            <person name="Liu L.Y."/>
            <person name="Hernandez A.G."/>
            <person name="Wright C.L."/>
            <person name="Bulone V."/>
            <person name="Tuskan G.A."/>
            <person name="Heath K."/>
            <person name="Zee F."/>
            <person name="Moore P.H."/>
            <person name="Sunkar R."/>
            <person name="Leebens-Mack J.H."/>
            <person name="Mockler T."/>
            <person name="Bennetzen J.L."/>
            <person name="Freeling M."/>
            <person name="Sankoff D."/>
            <person name="Paterson A.H."/>
            <person name="Zhu X."/>
            <person name="Yang X."/>
            <person name="Smith J.A."/>
            <person name="Cushman J.C."/>
            <person name="Paull R.E."/>
            <person name="Yu Q."/>
        </authorList>
    </citation>
    <scope>NUCLEOTIDE SEQUENCE [LARGE SCALE GENOMIC DNA]</scope>
    <source>
        <strain evidence="2">cv. F153</strain>
    </source>
</reference>
<evidence type="ECO:0000313" key="3">
    <source>
        <dbReference type="RefSeq" id="XP_020114300.1"/>
    </source>
</evidence>
<evidence type="ECO:0000256" key="1">
    <source>
        <dbReference type="SAM" id="MobiDB-lite"/>
    </source>
</evidence>
<feature type="region of interest" description="Disordered" evidence="1">
    <location>
        <begin position="37"/>
        <end position="57"/>
    </location>
</feature>
<protein>
    <submittedName>
        <fullName evidence="3">Vegetative cell wall protein gp1-like</fullName>
    </submittedName>
</protein>
<reference evidence="3" key="2">
    <citation type="submission" date="2025-08" db="UniProtKB">
        <authorList>
            <consortium name="RefSeq"/>
        </authorList>
    </citation>
    <scope>IDENTIFICATION</scope>
    <source>
        <tissue evidence="3">Leaf</tissue>
    </source>
</reference>
<accession>A0A6P5HI26</accession>
<feature type="region of interest" description="Disordered" evidence="1">
    <location>
        <begin position="91"/>
        <end position="112"/>
    </location>
</feature>
<keyword evidence="2" id="KW-1185">Reference proteome</keyword>
<dbReference type="AlphaFoldDB" id="A0A6P5HI26"/>
<gene>
    <name evidence="3" type="primary">LOC109728325</name>
</gene>
<organism evidence="2 3">
    <name type="scientific">Ananas comosus</name>
    <name type="common">Pineapple</name>
    <name type="synonym">Ananas ananas</name>
    <dbReference type="NCBI Taxonomy" id="4615"/>
    <lineage>
        <taxon>Eukaryota</taxon>
        <taxon>Viridiplantae</taxon>
        <taxon>Streptophyta</taxon>
        <taxon>Embryophyta</taxon>
        <taxon>Tracheophyta</taxon>
        <taxon>Spermatophyta</taxon>
        <taxon>Magnoliopsida</taxon>
        <taxon>Liliopsida</taxon>
        <taxon>Poales</taxon>
        <taxon>Bromeliaceae</taxon>
        <taxon>Bromelioideae</taxon>
        <taxon>Ananas</taxon>
    </lineage>
</organism>
<proteinExistence type="predicted"/>
<dbReference type="GeneID" id="109728325"/>
<sequence length="310" mass="33481">MKDHIYIGRCPPSLRPPPRPSPDLAIGGCRFFRPPSLRPPSRLLPRSRDPVTPILPHSPSPSVAAAFSAAPSPIGGANLVHRHPLTDLVIGGADLAAPPSPPSVRPPPPLPSSPISRLVAPILPPRAAAPPSLRLLPFVRPLRRCSPSDLTIGGADRGGGRQRRRGNWGSKIGEVAWSNSSAFVGYTPHRPPPPRPFTPLLNLWWRQGPENESYVPPPLNLWWRQGPENQVRPAPPQSYGGGQEPENESTSRILKKSSKRRCSVPMAAAVAPPSQWTRRPSRFCDRLAPILAAPVALLSLRPSPSPLPIS</sequence>
<dbReference type="RefSeq" id="XP_020114300.1">
    <property type="nucleotide sequence ID" value="XM_020258711.1"/>
</dbReference>